<dbReference type="AlphaFoldDB" id="A0A0F9W4C5"/>
<feature type="domain" description="DUF362" evidence="1">
    <location>
        <begin position="68"/>
        <end position="257"/>
    </location>
</feature>
<protein>
    <recommendedName>
        <fullName evidence="1">DUF362 domain-containing protein</fullName>
    </recommendedName>
</protein>
<sequence>MSGKDFTVRAVRCDHTANDEAVYEALERATAPLTQSWDKLESARRIVVKFNQDGALDSIATFEGHRQYLVSEAVVRAVCRLLRARTDAEIVCGDISLVAPADKPGPEETTSIAGILDEYGIGYVSGNLPPFRWMDVPGGGQMFRRYAVMGDVADADCVVSVAKIKNHAFTGVTACLKNLFGLMPTYPAGRPRSYYHHLVRLPYVLADIGRLFDPVLNIGDMIVSHAGSEWGYGGSEPRMTDTLIAGDNVVATDACTMRLMGHDPTADYLTPPFVRDRNHVLIAAEGGHGAVDLETIDFESDVDPAAEGEFFAARLDPPETVASWRQTMATQALFYRDNPKLFEPYRGQFILLQARQVIWHDTNPRLDQSRRILAGDKPDESLLFKYVDPDDAEGEHYEVYEPLLG</sequence>
<dbReference type="Pfam" id="PF04015">
    <property type="entry name" value="DUF362"/>
    <property type="match status" value="1"/>
</dbReference>
<reference evidence="2" key="1">
    <citation type="journal article" date="2015" name="Nature">
        <title>Complex archaea that bridge the gap between prokaryotes and eukaryotes.</title>
        <authorList>
            <person name="Spang A."/>
            <person name="Saw J.H."/>
            <person name="Jorgensen S.L."/>
            <person name="Zaremba-Niedzwiedzka K."/>
            <person name="Martijn J."/>
            <person name="Lind A.E."/>
            <person name="van Eijk R."/>
            <person name="Schleper C."/>
            <person name="Guy L."/>
            <person name="Ettema T.J."/>
        </authorList>
    </citation>
    <scope>NUCLEOTIDE SEQUENCE</scope>
</reference>
<name>A0A0F9W4C5_9ZZZZ</name>
<evidence type="ECO:0000313" key="2">
    <source>
        <dbReference type="EMBL" id="KKO11215.1"/>
    </source>
</evidence>
<organism evidence="2">
    <name type="scientific">marine sediment metagenome</name>
    <dbReference type="NCBI Taxonomy" id="412755"/>
    <lineage>
        <taxon>unclassified sequences</taxon>
        <taxon>metagenomes</taxon>
        <taxon>ecological metagenomes</taxon>
    </lineage>
</organism>
<accession>A0A0F9W4C5</accession>
<evidence type="ECO:0000259" key="1">
    <source>
        <dbReference type="Pfam" id="PF04015"/>
    </source>
</evidence>
<dbReference type="InterPro" id="IPR007160">
    <property type="entry name" value="DUF362"/>
</dbReference>
<dbReference type="EMBL" id="LAZR01000003">
    <property type="protein sequence ID" value="KKO11215.1"/>
    <property type="molecule type" value="Genomic_DNA"/>
</dbReference>
<gene>
    <name evidence="2" type="ORF">LCGC14_0016910</name>
</gene>
<proteinExistence type="predicted"/>
<comment type="caution">
    <text evidence="2">The sequence shown here is derived from an EMBL/GenBank/DDBJ whole genome shotgun (WGS) entry which is preliminary data.</text>
</comment>